<dbReference type="PIRSF" id="PIRSF035836">
    <property type="entry name" value="UCP035836"/>
    <property type="match status" value="1"/>
</dbReference>
<name>A0ABW2IJD8_9PROT</name>
<dbReference type="InterPro" id="IPR019734">
    <property type="entry name" value="TPR_rpt"/>
</dbReference>
<evidence type="ECO:0000256" key="1">
    <source>
        <dbReference type="PROSITE-ProRule" id="PRU00339"/>
    </source>
</evidence>
<dbReference type="InterPro" id="IPR052943">
    <property type="entry name" value="TMTC_O-mannosyl-trnsfr"/>
</dbReference>
<keyword evidence="1" id="KW-0802">TPR repeat</keyword>
<dbReference type="Pfam" id="PF07721">
    <property type="entry name" value="TPR_4"/>
    <property type="match status" value="1"/>
</dbReference>
<dbReference type="InterPro" id="IPR011717">
    <property type="entry name" value="TPR-4"/>
</dbReference>
<sequence length="239" mass="26529">MMNQVANEKQILAASKEERTAIKNHDMITQAKFWGDQFDLNPNDYEAANEFSKALRAIGSSDRAVDVATQALALHPGDVELSKTLAKAHMDTGRPDRATSALYNATPTSEDWTLYSLYGVALDQMGDHPKAQLRYARALEISPDNAVVLTNYALSLALEGKPAEAEAKLRHAIDANEFVDPRVRMNLALVLGVQGKFDEADKISAIDLPPQMVKANSEYYRKLLTPPSRSWNDLRRSQE</sequence>
<feature type="repeat" description="TPR" evidence="1">
    <location>
        <begin position="112"/>
        <end position="145"/>
    </location>
</feature>
<dbReference type="RefSeq" id="WP_382166443.1">
    <property type="nucleotide sequence ID" value="NZ_JBHTBR010000002.1"/>
</dbReference>
<dbReference type="SMART" id="SM00028">
    <property type="entry name" value="TPR"/>
    <property type="match status" value="4"/>
</dbReference>
<dbReference type="PANTHER" id="PTHR44809:SF1">
    <property type="entry name" value="PROTEIN O-MANNOSYL-TRANSFERASE TMTC1"/>
    <property type="match status" value="1"/>
</dbReference>
<dbReference type="PROSITE" id="PS50005">
    <property type="entry name" value="TPR"/>
    <property type="match status" value="1"/>
</dbReference>
<comment type="caution">
    <text evidence="2">The sequence shown here is derived from an EMBL/GenBank/DDBJ whole genome shotgun (WGS) entry which is preliminary data.</text>
</comment>
<accession>A0ABW2IJD8</accession>
<protein>
    <submittedName>
        <fullName evidence="2">Tetratricopeptide repeat protein</fullName>
    </submittedName>
</protein>
<dbReference type="Gene3D" id="1.25.40.10">
    <property type="entry name" value="Tetratricopeptide repeat domain"/>
    <property type="match status" value="2"/>
</dbReference>
<evidence type="ECO:0000313" key="3">
    <source>
        <dbReference type="Proteomes" id="UP001596492"/>
    </source>
</evidence>
<dbReference type="InterPro" id="IPR011990">
    <property type="entry name" value="TPR-like_helical_dom_sf"/>
</dbReference>
<proteinExistence type="predicted"/>
<reference evidence="3" key="1">
    <citation type="journal article" date="2019" name="Int. J. Syst. Evol. Microbiol.">
        <title>The Global Catalogue of Microorganisms (GCM) 10K type strain sequencing project: providing services to taxonomists for standard genome sequencing and annotation.</title>
        <authorList>
            <consortium name="The Broad Institute Genomics Platform"/>
            <consortium name="The Broad Institute Genome Sequencing Center for Infectious Disease"/>
            <person name="Wu L."/>
            <person name="Ma J."/>
        </authorList>
    </citation>
    <scope>NUCLEOTIDE SEQUENCE [LARGE SCALE GENOMIC DNA]</scope>
    <source>
        <strain evidence="3">CCUG 51308</strain>
    </source>
</reference>
<dbReference type="SUPFAM" id="SSF48452">
    <property type="entry name" value="TPR-like"/>
    <property type="match status" value="1"/>
</dbReference>
<dbReference type="Pfam" id="PF13429">
    <property type="entry name" value="TPR_15"/>
    <property type="match status" value="1"/>
</dbReference>
<keyword evidence="3" id="KW-1185">Reference proteome</keyword>
<evidence type="ECO:0000313" key="2">
    <source>
        <dbReference type="EMBL" id="MFC7291250.1"/>
    </source>
</evidence>
<dbReference type="InterPro" id="IPR014596">
    <property type="entry name" value="UCP035836"/>
</dbReference>
<dbReference type="Proteomes" id="UP001596492">
    <property type="component" value="Unassembled WGS sequence"/>
</dbReference>
<dbReference type="PANTHER" id="PTHR44809">
    <property type="match status" value="1"/>
</dbReference>
<organism evidence="2 3">
    <name type="scientific">Hirschia litorea</name>
    <dbReference type="NCBI Taxonomy" id="1199156"/>
    <lineage>
        <taxon>Bacteria</taxon>
        <taxon>Pseudomonadati</taxon>
        <taxon>Pseudomonadota</taxon>
        <taxon>Alphaproteobacteria</taxon>
        <taxon>Hyphomonadales</taxon>
        <taxon>Hyphomonadaceae</taxon>
        <taxon>Hirschia</taxon>
    </lineage>
</organism>
<gene>
    <name evidence="2" type="ORF">ACFQS8_06455</name>
</gene>
<dbReference type="EMBL" id="JBHTBR010000002">
    <property type="protein sequence ID" value="MFC7291250.1"/>
    <property type="molecule type" value="Genomic_DNA"/>
</dbReference>